<dbReference type="InterPro" id="IPR020845">
    <property type="entry name" value="AMP-binding_CS"/>
</dbReference>
<keyword evidence="7" id="KW-0378">Hydrolase</keyword>
<dbReference type="GO" id="GO:0006631">
    <property type="term" value="P:fatty acid metabolic process"/>
    <property type="evidence" value="ECO:0007669"/>
    <property type="project" value="UniProtKB-KW"/>
</dbReference>
<dbReference type="Gene3D" id="3.30.300.30">
    <property type="match status" value="1"/>
</dbReference>
<dbReference type="Proteomes" id="UP001214603">
    <property type="component" value="Chromosome 1"/>
</dbReference>
<protein>
    <submittedName>
        <fullName evidence="7">Cellulase</fullName>
        <ecNumber evidence="7">3.2.1.4</ecNumber>
    </submittedName>
</protein>
<evidence type="ECO:0000256" key="1">
    <source>
        <dbReference type="ARBA" id="ARBA00006432"/>
    </source>
</evidence>
<dbReference type="SUPFAM" id="SSF56801">
    <property type="entry name" value="Acetyl-CoA synthetase-like"/>
    <property type="match status" value="1"/>
</dbReference>
<organism evidence="7 8">
    <name type="scientific">Malassezia obtusa</name>
    <dbReference type="NCBI Taxonomy" id="76774"/>
    <lineage>
        <taxon>Eukaryota</taxon>
        <taxon>Fungi</taxon>
        <taxon>Dikarya</taxon>
        <taxon>Basidiomycota</taxon>
        <taxon>Ustilaginomycotina</taxon>
        <taxon>Malasseziomycetes</taxon>
        <taxon>Malasseziales</taxon>
        <taxon>Malasseziaceae</taxon>
        <taxon>Malassezia</taxon>
    </lineage>
</organism>
<dbReference type="InterPro" id="IPR025110">
    <property type="entry name" value="AMP-bd_C"/>
</dbReference>
<dbReference type="EC" id="3.2.1.4" evidence="7"/>
<keyword evidence="4" id="KW-0443">Lipid metabolism</keyword>
<dbReference type="InterPro" id="IPR000873">
    <property type="entry name" value="AMP-dep_synth/lig_dom"/>
</dbReference>
<dbReference type="PROSITE" id="PS00455">
    <property type="entry name" value="AMP_BINDING"/>
    <property type="match status" value="1"/>
</dbReference>
<reference evidence="7" key="1">
    <citation type="submission" date="2023-03" db="EMBL/GenBank/DDBJ databases">
        <title>Mating type loci evolution in Malassezia.</title>
        <authorList>
            <person name="Coelho M.A."/>
        </authorList>
    </citation>
    <scope>NUCLEOTIDE SEQUENCE</scope>
    <source>
        <strain evidence="7">CBS 7876</strain>
    </source>
</reference>
<feature type="domain" description="AMP-binding enzyme C-terminal" evidence="6">
    <location>
        <begin position="484"/>
        <end position="571"/>
    </location>
</feature>
<dbReference type="InterPro" id="IPR045851">
    <property type="entry name" value="AMP-bd_C_sf"/>
</dbReference>
<sequence length="584" mass="63922">MRAAVEYTPPPSSRPPHGRAFELRMRLPPGVPHYVTPLTPVNFLLRAALIRPNKLAIVHPEQSYQFTYAEWAARVLSLALALQSVPGWMRGDRVAVLSPNVPLIADAHFGVMAAGGILTPLNYRNSEKEIEYILEHAGVRVVLVDHTVAHLVPRTLPAHVEVVVSQDSGGRRADDAYEAFLMRGHARWQAAQAGAEAPRDWSLLEQGADELATCALCYTSGTTGRPKGVETTYRGSYLAALGNAIESELNGDSVYLWVLPMFHCCGWTFPWAVTAAMGTHYMLRQVDYARIWDALVHGGITHYAGAPTVQLGVVNAPEARRLDRVVRVAVAASAPSAHLLGRMERLQLQPVHVYGLTETYGPSNRRFAEAAWQALDLDTRSRLQARQGHAVVTSDETRVVRRTDGAALADVRRDGAEVGEIAMRGNLVMKGYYRDAGATRDATRGGWFHTGDLAVRHPGGEVQILDRGKDIIISGGENISSVMVEQELAAHAWVSESAVVARAHPRWSEAGHAFVLLSREGREALAGLGAPAALARLAEELTAYCREHMSRFAVPKWFSIVDELPKTSTGKIQKKALRERVAKL</sequence>
<proteinExistence type="inferred from homology"/>
<dbReference type="InterPro" id="IPR042099">
    <property type="entry name" value="ANL_N_sf"/>
</dbReference>
<keyword evidence="7" id="KW-0326">Glycosidase</keyword>
<evidence type="ECO:0000256" key="4">
    <source>
        <dbReference type="ARBA" id="ARBA00023098"/>
    </source>
</evidence>
<comment type="similarity">
    <text evidence="1">Belongs to the ATP-dependent AMP-binding enzyme family.</text>
</comment>
<accession>A0AAF0DZ31</accession>
<evidence type="ECO:0000313" key="8">
    <source>
        <dbReference type="Proteomes" id="UP001214603"/>
    </source>
</evidence>
<dbReference type="PANTHER" id="PTHR43859">
    <property type="entry name" value="ACYL-ACTIVATING ENZYME"/>
    <property type="match status" value="1"/>
</dbReference>
<dbReference type="Pfam" id="PF13193">
    <property type="entry name" value="AMP-binding_C"/>
    <property type="match status" value="1"/>
</dbReference>
<keyword evidence="3" id="KW-0276">Fatty acid metabolism</keyword>
<name>A0AAF0DZ31_9BASI</name>
<feature type="domain" description="AMP-dependent synthetase/ligase" evidence="5">
    <location>
        <begin position="48"/>
        <end position="433"/>
    </location>
</feature>
<dbReference type="GO" id="GO:0016874">
    <property type="term" value="F:ligase activity"/>
    <property type="evidence" value="ECO:0007669"/>
    <property type="project" value="UniProtKB-KW"/>
</dbReference>
<evidence type="ECO:0000256" key="3">
    <source>
        <dbReference type="ARBA" id="ARBA00022832"/>
    </source>
</evidence>
<keyword evidence="2" id="KW-0436">Ligase</keyword>
<dbReference type="Pfam" id="PF00501">
    <property type="entry name" value="AMP-binding"/>
    <property type="match status" value="1"/>
</dbReference>
<evidence type="ECO:0000256" key="2">
    <source>
        <dbReference type="ARBA" id="ARBA00022598"/>
    </source>
</evidence>
<dbReference type="Gene3D" id="3.40.50.12780">
    <property type="entry name" value="N-terminal domain of ligase-like"/>
    <property type="match status" value="1"/>
</dbReference>
<dbReference type="AlphaFoldDB" id="A0AAF0DZ31"/>
<evidence type="ECO:0000259" key="5">
    <source>
        <dbReference type="Pfam" id="PF00501"/>
    </source>
</evidence>
<evidence type="ECO:0000313" key="7">
    <source>
        <dbReference type="EMBL" id="WFD02182.1"/>
    </source>
</evidence>
<evidence type="ECO:0000259" key="6">
    <source>
        <dbReference type="Pfam" id="PF13193"/>
    </source>
</evidence>
<dbReference type="EMBL" id="CP119934">
    <property type="protein sequence ID" value="WFD02182.1"/>
    <property type="molecule type" value="Genomic_DNA"/>
</dbReference>
<keyword evidence="8" id="KW-1185">Reference proteome</keyword>
<dbReference type="PANTHER" id="PTHR43859:SF4">
    <property type="entry name" value="BUTANOATE--COA LIGASE AAE1-RELATED"/>
    <property type="match status" value="1"/>
</dbReference>
<dbReference type="GO" id="GO:0008810">
    <property type="term" value="F:cellulase activity"/>
    <property type="evidence" value="ECO:0007669"/>
    <property type="project" value="UniProtKB-EC"/>
</dbReference>
<gene>
    <name evidence="7" type="ORF">MOBT1_000863</name>
</gene>